<reference evidence="2 3" key="2">
    <citation type="journal article" date="2018" name="New Phytol.">
        <title>High intraspecific genome diversity in the model arbuscular mycorrhizal symbiont Rhizophagus irregularis.</title>
        <authorList>
            <person name="Chen E.C.H."/>
            <person name="Morin E."/>
            <person name="Beaudet D."/>
            <person name="Noel J."/>
            <person name="Yildirir G."/>
            <person name="Ndikumana S."/>
            <person name="Charron P."/>
            <person name="St-Onge C."/>
            <person name="Giorgi J."/>
            <person name="Kruger M."/>
            <person name="Marton T."/>
            <person name="Ropars J."/>
            <person name="Grigoriev I.V."/>
            <person name="Hainaut M."/>
            <person name="Henrissat B."/>
            <person name="Roux C."/>
            <person name="Martin F."/>
            <person name="Corradi N."/>
        </authorList>
    </citation>
    <scope>NUCLEOTIDE SEQUENCE [LARGE SCALE GENOMIC DNA]</scope>
    <source>
        <strain evidence="2 3">DAOM 197198</strain>
    </source>
</reference>
<dbReference type="EMBL" id="AUPC02000056">
    <property type="protein sequence ID" value="POG75843.1"/>
    <property type="molecule type" value="Genomic_DNA"/>
</dbReference>
<evidence type="ECO:0000256" key="1">
    <source>
        <dbReference type="SAM" id="Phobius"/>
    </source>
</evidence>
<sequence>MSRNFSRSTLFILFILIISLSFKYSSIFCSKPYFLASLIVIIALDDAFFHLYST</sequence>
<accession>A0A2P4QDX5</accession>
<name>A0A2P4QDX5_RHIID</name>
<dbReference type="AlphaFoldDB" id="A0A2P4QDX5"/>
<proteinExistence type="predicted"/>
<comment type="caution">
    <text evidence="2">The sequence shown here is derived from an EMBL/GenBank/DDBJ whole genome shotgun (WGS) entry which is preliminary data.</text>
</comment>
<keyword evidence="1" id="KW-1133">Transmembrane helix</keyword>
<reference evidence="2 3" key="1">
    <citation type="journal article" date="2013" name="Proc. Natl. Acad. Sci. U.S.A.">
        <title>Genome of an arbuscular mycorrhizal fungus provides insight into the oldest plant symbiosis.</title>
        <authorList>
            <person name="Tisserant E."/>
            <person name="Malbreil M."/>
            <person name="Kuo A."/>
            <person name="Kohler A."/>
            <person name="Symeonidi A."/>
            <person name="Balestrini R."/>
            <person name="Charron P."/>
            <person name="Duensing N."/>
            <person name="Frei Dit Frey N."/>
            <person name="Gianinazzi-Pearson V."/>
            <person name="Gilbert L.B."/>
            <person name="Handa Y."/>
            <person name="Herr J.R."/>
            <person name="Hijri M."/>
            <person name="Koul R."/>
            <person name="Kawaguchi M."/>
            <person name="Krajinski F."/>
            <person name="Lammers P.J."/>
            <person name="Masclaux F.G."/>
            <person name="Murat C."/>
            <person name="Morin E."/>
            <person name="Ndikumana S."/>
            <person name="Pagni M."/>
            <person name="Petitpierre D."/>
            <person name="Requena N."/>
            <person name="Rosikiewicz P."/>
            <person name="Riley R."/>
            <person name="Saito K."/>
            <person name="San Clemente H."/>
            <person name="Shapiro H."/>
            <person name="van Tuinen D."/>
            <person name="Becard G."/>
            <person name="Bonfante P."/>
            <person name="Paszkowski U."/>
            <person name="Shachar-Hill Y.Y."/>
            <person name="Tuskan G.A."/>
            <person name="Young P.W."/>
            <person name="Sanders I.R."/>
            <person name="Henrissat B."/>
            <person name="Rensing S.A."/>
            <person name="Grigoriev I.V."/>
            <person name="Corradi N."/>
            <person name="Roux C."/>
            <person name="Martin F."/>
        </authorList>
    </citation>
    <scope>NUCLEOTIDE SEQUENCE [LARGE SCALE GENOMIC DNA]</scope>
    <source>
        <strain evidence="2 3">DAOM 197198</strain>
    </source>
</reference>
<evidence type="ECO:0000313" key="3">
    <source>
        <dbReference type="Proteomes" id="UP000018888"/>
    </source>
</evidence>
<keyword evidence="1" id="KW-0472">Membrane</keyword>
<protein>
    <submittedName>
        <fullName evidence="2">Uncharacterized protein</fullName>
    </submittedName>
</protein>
<organism evidence="2 3">
    <name type="scientific">Rhizophagus irregularis (strain DAOM 181602 / DAOM 197198 / MUCL 43194)</name>
    <name type="common">Arbuscular mycorrhizal fungus</name>
    <name type="synonym">Glomus intraradices</name>
    <dbReference type="NCBI Taxonomy" id="747089"/>
    <lineage>
        <taxon>Eukaryota</taxon>
        <taxon>Fungi</taxon>
        <taxon>Fungi incertae sedis</taxon>
        <taxon>Mucoromycota</taxon>
        <taxon>Glomeromycotina</taxon>
        <taxon>Glomeromycetes</taxon>
        <taxon>Glomerales</taxon>
        <taxon>Glomeraceae</taxon>
        <taxon>Rhizophagus</taxon>
    </lineage>
</organism>
<evidence type="ECO:0000313" key="2">
    <source>
        <dbReference type="EMBL" id="POG75843.1"/>
    </source>
</evidence>
<dbReference type="Proteomes" id="UP000018888">
    <property type="component" value="Unassembled WGS sequence"/>
</dbReference>
<gene>
    <name evidence="2" type="ORF">GLOIN_2v1561036</name>
</gene>
<feature type="transmembrane region" description="Helical" evidence="1">
    <location>
        <begin position="33"/>
        <end position="52"/>
    </location>
</feature>
<keyword evidence="3" id="KW-1185">Reference proteome</keyword>
<keyword evidence="1" id="KW-0812">Transmembrane</keyword>